<gene>
    <name evidence="1" type="ORF">AMECASPLE_007690</name>
</gene>
<organism evidence="1 2">
    <name type="scientific">Ameca splendens</name>
    <dbReference type="NCBI Taxonomy" id="208324"/>
    <lineage>
        <taxon>Eukaryota</taxon>
        <taxon>Metazoa</taxon>
        <taxon>Chordata</taxon>
        <taxon>Craniata</taxon>
        <taxon>Vertebrata</taxon>
        <taxon>Euteleostomi</taxon>
        <taxon>Actinopterygii</taxon>
        <taxon>Neopterygii</taxon>
        <taxon>Teleostei</taxon>
        <taxon>Neoteleostei</taxon>
        <taxon>Acanthomorphata</taxon>
        <taxon>Ovalentaria</taxon>
        <taxon>Atherinomorphae</taxon>
        <taxon>Cyprinodontiformes</taxon>
        <taxon>Goodeidae</taxon>
        <taxon>Ameca</taxon>
    </lineage>
</organism>
<protein>
    <submittedName>
        <fullName evidence="1">Uncharacterized protein</fullName>
    </submittedName>
</protein>
<comment type="caution">
    <text evidence="1">The sequence shown here is derived from an EMBL/GenBank/DDBJ whole genome shotgun (WGS) entry which is preliminary data.</text>
</comment>
<name>A0ABV0XZP0_9TELE</name>
<evidence type="ECO:0000313" key="1">
    <source>
        <dbReference type="EMBL" id="MEQ2286960.1"/>
    </source>
</evidence>
<dbReference type="EMBL" id="JAHRIP010019204">
    <property type="protein sequence ID" value="MEQ2286960.1"/>
    <property type="molecule type" value="Genomic_DNA"/>
</dbReference>
<dbReference type="Proteomes" id="UP001469553">
    <property type="component" value="Unassembled WGS sequence"/>
</dbReference>
<evidence type="ECO:0000313" key="2">
    <source>
        <dbReference type="Proteomes" id="UP001469553"/>
    </source>
</evidence>
<keyword evidence="2" id="KW-1185">Reference proteome</keyword>
<reference evidence="1 2" key="1">
    <citation type="submission" date="2021-06" db="EMBL/GenBank/DDBJ databases">
        <authorList>
            <person name="Palmer J.M."/>
        </authorList>
    </citation>
    <scope>NUCLEOTIDE SEQUENCE [LARGE SCALE GENOMIC DNA]</scope>
    <source>
        <strain evidence="1 2">AS_MEX2019</strain>
        <tissue evidence="1">Muscle</tissue>
    </source>
</reference>
<sequence length="204" mass="23090">MAVVHYCNISTLEDEGVFGKLTLHQKLSVSIPTERDGTRSSCQMFAKPQYEYLSGSNSNEEASFVRCQSGWMYDNSTFKSTLVTQDCGIKSDSDTLLGGGFLSLLGGLWQRGRQKLRIITLGTALRRTTGQSVSLPSHQRHYWNLQKLILEIREFVFVSIELPIKFGIYFLLEKIGRRRCEMEALLSTGVCLFINIFISKGRMV</sequence>
<proteinExistence type="predicted"/>
<accession>A0ABV0XZP0</accession>